<keyword evidence="2" id="KW-0472">Membrane</keyword>
<reference evidence="3 4" key="1">
    <citation type="submission" date="2024-02" db="EMBL/GenBank/DDBJ databases">
        <authorList>
            <person name="Chen Y."/>
            <person name="Shah S."/>
            <person name="Dougan E. K."/>
            <person name="Thang M."/>
            <person name="Chan C."/>
        </authorList>
    </citation>
    <scope>NUCLEOTIDE SEQUENCE [LARGE SCALE GENOMIC DNA]</scope>
</reference>
<name>A0ABP0JC49_9DINO</name>
<sequence>MFARGSDSPFSTTPGTRRRALARDPSSENLFVDIGANPECPQSGKFLQNLIYHGSQLEPIDEAVGLAHATGAGSMFSSIFTLVASAMGAGCLPSGKDMSLAAVLGRLLGENVKDFAGPVQALGARDHGYNKLFVPRDEVMDLVALQTEALWSFMESFVRYNTLFARRARAYCLHKANHEVFEAVADFVSRKPAAYNPASDECKYGPPGPLAQDRWANSSRQSCGSVSCFAVMGHIRDGAQLCPDFQKGRSHHPKLDRMAGAIHGTNGSMAANGRLGIWFIDKADAALAALVSLFLDVYWLTVSSCHTVTRAHVSLVILMSCARYTQSRSFAELDGPVRDLSVDIVITLYGMAAVLIYMMLIGDFMSDIARSPLFDLEAGPDPAETDRERVPDRFRVGATLGPPVLDVANGRCEKPDVESSEFCWRRC</sequence>
<keyword evidence="2" id="KW-0812">Transmembrane</keyword>
<protein>
    <submittedName>
        <fullName evidence="3">Sodium-coupled neutral amino acid transporter 7</fullName>
    </submittedName>
</protein>
<dbReference type="EMBL" id="CAXAMM010006669">
    <property type="protein sequence ID" value="CAK9011870.1"/>
    <property type="molecule type" value="Genomic_DNA"/>
</dbReference>
<evidence type="ECO:0000313" key="3">
    <source>
        <dbReference type="EMBL" id="CAK9011870.1"/>
    </source>
</evidence>
<evidence type="ECO:0000313" key="4">
    <source>
        <dbReference type="Proteomes" id="UP001642464"/>
    </source>
</evidence>
<evidence type="ECO:0000256" key="1">
    <source>
        <dbReference type="SAM" id="MobiDB-lite"/>
    </source>
</evidence>
<dbReference type="Proteomes" id="UP001642464">
    <property type="component" value="Unassembled WGS sequence"/>
</dbReference>
<keyword evidence="4" id="KW-1185">Reference proteome</keyword>
<gene>
    <name evidence="3" type="ORF">SCF082_LOCUS11279</name>
</gene>
<proteinExistence type="predicted"/>
<evidence type="ECO:0000256" key="2">
    <source>
        <dbReference type="SAM" id="Phobius"/>
    </source>
</evidence>
<organism evidence="3 4">
    <name type="scientific">Durusdinium trenchii</name>
    <dbReference type="NCBI Taxonomy" id="1381693"/>
    <lineage>
        <taxon>Eukaryota</taxon>
        <taxon>Sar</taxon>
        <taxon>Alveolata</taxon>
        <taxon>Dinophyceae</taxon>
        <taxon>Suessiales</taxon>
        <taxon>Symbiodiniaceae</taxon>
        <taxon>Durusdinium</taxon>
    </lineage>
</organism>
<keyword evidence="2" id="KW-1133">Transmembrane helix</keyword>
<comment type="caution">
    <text evidence="3">The sequence shown here is derived from an EMBL/GenBank/DDBJ whole genome shotgun (WGS) entry which is preliminary data.</text>
</comment>
<feature type="region of interest" description="Disordered" evidence="1">
    <location>
        <begin position="1"/>
        <end position="22"/>
    </location>
</feature>
<feature type="transmembrane region" description="Helical" evidence="2">
    <location>
        <begin position="340"/>
        <end position="360"/>
    </location>
</feature>
<accession>A0ABP0JC49</accession>